<accession>A0A6J7L8Z1</accession>
<proteinExistence type="predicted"/>
<protein>
    <submittedName>
        <fullName evidence="1">Unannotated protein</fullName>
    </submittedName>
</protein>
<reference evidence="1" key="1">
    <citation type="submission" date="2020-05" db="EMBL/GenBank/DDBJ databases">
        <authorList>
            <person name="Chiriac C."/>
            <person name="Salcher M."/>
            <person name="Ghai R."/>
            <person name="Kavagutti S V."/>
        </authorList>
    </citation>
    <scope>NUCLEOTIDE SEQUENCE</scope>
</reference>
<dbReference type="PROSITE" id="PS51257">
    <property type="entry name" value="PROKAR_LIPOPROTEIN"/>
    <property type="match status" value="1"/>
</dbReference>
<dbReference type="EMBL" id="CAFBNR010000043">
    <property type="protein sequence ID" value="CAB4964730.1"/>
    <property type="molecule type" value="Genomic_DNA"/>
</dbReference>
<dbReference type="AlphaFoldDB" id="A0A6J7L8Z1"/>
<sequence>MKLTRKKLSIAVVVALVACLVPMAQGASAVPSTEDEQYAAPMTQDRGEMVFQIDPNFADDFHDNISVLTAIDSTGEKFCTSTSDAVCSTANYYQFKAVLGPCTTAVTVDCIESVTGTSANGTAINGVFKQQFPSSGVTDYTGSPSEGVPSGGTPSLWTMDGLSHGYGNDYEVAVQISGSKVDGDALKPPRSFSAVITPVSIYQTDCDPLTEGAQCRDKWMPDVLPNGRTAKNFWAAGWDEHQGYLCRSWSGDQKCTLQHAFPAGARFTVKVRLSTSPSGWLHGRLQDPIASIVRENNVTTVTVTAGSVKVPTIVGIGQFANLPAPVQESFSKTCFQKRCGTARGQDATDEFIANNPMTQRQVIQSPSAYSPEAFEQIKLWTDYVGDKAVAMPSLWSVRTLSDGEMQNAPECIKNGVGVTGIVATNASAYSEGPPSFDKETSTLNYKVAAMHYEKDGVTPFNGQYSLVLRSDIAECLYGVTEDSAQSTISVTGEDGAVKAATSAFTLANGWFTFSANGFTHSAPTVKVKLTSTTKQGLAKKGTVTSRTALLKIGKLKYPSTSKWLVRVSTPKICKVSGTGVKNLAKGTCKLVVYITPKATKKVPKPKAVSTKISLIVS</sequence>
<organism evidence="1">
    <name type="scientific">freshwater metagenome</name>
    <dbReference type="NCBI Taxonomy" id="449393"/>
    <lineage>
        <taxon>unclassified sequences</taxon>
        <taxon>metagenomes</taxon>
        <taxon>ecological metagenomes</taxon>
    </lineage>
</organism>
<gene>
    <name evidence="1" type="ORF">UFOPK3879_00952</name>
</gene>
<evidence type="ECO:0000313" key="1">
    <source>
        <dbReference type="EMBL" id="CAB4964730.1"/>
    </source>
</evidence>
<name>A0A6J7L8Z1_9ZZZZ</name>